<dbReference type="InterPro" id="IPR003107">
    <property type="entry name" value="HAT"/>
</dbReference>
<accession>A0A8H3F7R2</accession>
<dbReference type="InterPro" id="IPR048059">
    <property type="entry name" value="Rrp5_S1_rpt_hs1_sc1"/>
</dbReference>
<dbReference type="CDD" id="cd05703">
    <property type="entry name" value="S1_Rrp5_repeat_hs12_sc9"/>
    <property type="match status" value="1"/>
</dbReference>
<feature type="domain" description="S1 motif" evidence="12">
    <location>
        <begin position="138"/>
        <end position="235"/>
    </location>
</feature>
<dbReference type="GO" id="GO:0032040">
    <property type="term" value="C:small-subunit processome"/>
    <property type="evidence" value="ECO:0007669"/>
    <property type="project" value="TreeGrafter"/>
</dbReference>
<proteinExistence type="predicted"/>
<evidence type="ECO:0000256" key="5">
    <source>
        <dbReference type="ARBA" id="ARBA00022553"/>
    </source>
</evidence>
<dbReference type="InterPro" id="IPR057301">
    <property type="entry name" value="Rrp5_OB_4th"/>
</dbReference>
<dbReference type="FunFam" id="2.40.50.140:FF:000103">
    <property type="entry name" value="protein RRP5 homolog"/>
    <property type="match status" value="2"/>
</dbReference>
<feature type="compositionally biased region" description="Basic residues" evidence="11">
    <location>
        <begin position="101"/>
        <end position="115"/>
    </location>
</feature>
<feature type="domain" description="S1 motif" evidence="12">
    <location>
        <begin position="1027"/>
        <end position="1103"/>
    </location>
</feature>
<feature type="domain" description="S1 motif" evidence="12">
    <location>
        <begin position="251"/>
        <end position="320"/>
    </location>
</feature>
<comment type="function">
    <text evidence="1">Component of the cleavage factor IA (CFIA) complex, which is involved in the endonucleolytic cleavage during polyadenylation-dependent pre-mRNA 3'-end formation.</text>
</comment>
<evidence type="ECO:0000313" key="13">
    <source>
        <dbReference type="EMBL" id="CAF9918645.1"/>
    </source>
</evidence>
<protein>
    <recommendedName>
        <fullName evidence="9">rRNA biogenesis protein RRP5</fullName>
    </recommendedName>
    <alternativeName>
        <fullName evidence="10">Ribosomal RNA-processing protein 5</fullName>
    </alternativeName>
</protein>
<dbReference type="InterPro" id="IPR003029">
    <property type="entry name" value="S1_domain"/>
</dbReference>
<dbReference type="FunFam" id="2.40.50.140:FF:000159">
    <property type="entry name" value="rRNA biogenesis protein rrp5"/>
    <property type="match status" value="1"/>
</dbReference>
<dbReference type="Pfam" id="PF23459">
    <property type="entry name" value="S1_RRP5"/>
    <property type="match status" value="5"/>
</dbReference>
<dbReference type="FunFam" id="2.40.50.140:FF:000279">
    <property type="entry name" value="rRNA biogenesis protein rrp5"/>
    <property type="match status" value="1"/>
</dbReference>
<evidence type="ECO:0000256" key="9">
    <source>
        <dbReference type="ARBA" id="ARBA00073619"/>
    </source>
</evidence>
<keyword evidence="4" id="KW-0698">rRNA processing</keyword>
<dbReference type="Pfam" id="PF00575">
    <property type="entry name" value="S1"/>
    <property type="match status" value="2"/>
</dbReference>
<dbReference type="PANTHER" id="PTHR23270:SF10">
    <property type="entry name" value="PROTEIN RRP5 HOMOLOG"/>
    <property type="match status" value="1"/>
</dbReference>
<dbReference type="FunFam" id="2.40.50.140:FF:000196">
    <property type="entry name" value="rRNA biogenesis protein RRP5"/>
    <property type="match status" value="1"/>
</dbReference>
<dbReference type="CDD" id="cd05706">
    <property type="entry name" value="S1_Rrp5_repeat_sc10"/>
    <property type="match status" value="1"/>
</dbReference>
<evidence type="ECO:0000313" key="14">
    <source>
        <dbReference type="Proteomes" id="UP000664203"/>
    </source>
</evidence>
<dbReference type="FunFam" id="2.40.50.140:FF:000266">
    <property type="entry name" value="rRNA biogenesis protein rrp5"/>
    <property type="match status" value="1"/>
</dbReference>
<comment type="caution">
    <text evidence="13">The sequence shown here is derived from an EMBL/GenBank/DDBJ whole genome shotgun (WGS) entry which is preliminary data.</text>
</comment>
<dbReference type="FunFam" id="2.40.50.140:FF:000155">
    <property type="entry name" value="rRNA biogenesis protein RRP5"/>
    <property type="match status" value="1"/>
</dbReference>
<comment type="subcellular location">
    <subcellularLocation>
        <location evidence="2">Nucleus</location>
        <location evidence="2">Nucleolus</location>
    </subcellularLocation>
</comment>
<dbReference type="CDD" id="cd05698">
    <property type="entry name" value="S1_Rrp5_repeat_hs6_sc5"/>
    <property type="match status" value="1"/>
</dbReference>
<dbReference type="SUPFAM" id="SSF50249">
    <property type="entry name" value="Nucleic acid-binding proteins"/>
    <property type="match status" value="12"/>
</dbReference>
<dbReference type="FunFam" id="1.25.40.10:FF:000467">
    <property type="entry name" value="Putative rRNA biogenesis protein RRP5"/>
    <property type="match status" value="1"/>
</dbReference>
<feature type="domain" description="S1 motif" evidence="12">
    <location>
        <begin position="1119"/>
        <end position="1188"/>
    </location>
</feature>
<organism evidence="13 14">
    <name type="scientific">Alectoria fallacina</name>
    <dbReference type="NCBI Taxonomy" id="1903189"/>
    <lineage>
        <taxon>Eukaryota</taxon>
        <taxon>Fungi</taxon>
        <taxon>Dikarya</taxon>
        <taxon>Ascomycota</taxon>
        <taxon>Pezizomycotina</taxon>
        <taxon>Lecanoromycetes</taxon>
        <taxon>OSLEUM clade</taxon>
        <taxon>Lecanoromycetidae</taxon>
        <taxon>Lecanorales</taxon>
        <taxon>Lecanorineae</taxon>
        <taxon>Parmeliaceae</taxon>
        <taxon>Alectoria</taxon>
    </lineage>
</organism>
<dbReference type="PROSITE" id="PS50126">
    <property type="entry name" value="S1"/>
    <property type="match status" value="12"/>
</dbReference>
<sequence>MAPIKRKNDAAAESARPEKKHKSSTSTSTPTQKKSLLREEEPAFPRGGASILTPLEYKQIQIQAKQDVLFEQNTGQKAARNEFEDEGNDEDLPGRLGGPMKKSKNNPKIRDKKGKKMRVAEEVAVRIEGLSYKRLVPGSLVLAQISEINRYDLALNLPNNLTGYVSLASISDKLTKRIEALAADEEEADEQDAGTKIDLKKLFSVGQYLRAYVTSTQEEVSTGAKGKRHIELSINPREANSGLNKADYVTDSMVQASVHSVEDHGLIMDLGTEDAGFRGFMSSKELGPYVDTSSLEEGSVYLCLITGKSSNGSIIKLSADPQKIGNVKKGNFLTSAPTVDSFLPGTAVEVLVSETTPSGIAGKVMGLLDVTADLIHSGAAASGKDLEKKFPTGSKVKGRIICTFPTADEKKLGISLQDHIVYWRPKMTTSASVTENTLPTEMLQVSTIVDEAKVVKVEQGTGLFVDVGVKGVRGFVHISKISDGKIETLSESTGAYKVGSVHKARIIGYNSVDGLFIASMEPKIISQAFLRMEDVKIGQVVKGSVEKMLVNETGVNGVIVKIAEGITGLVPEVHLADIQLQHPEKRFKEGSSVTARVLSTVVEKRQIRLTLKKTLVNSDVEVWTSYKSLEPGLQAPGTLVNILPSGAVVHFYGSVRGFLPVSEMSESFIQDPKQHFRTGQVVNVRIVSVDSLEERMILSCKDPSIFGTAHQDAFKGLKPGEVVVGNVTEKTSEQIIVELEPSGLKAMLPIEHLADGSAQKCQSLATRIRVGQVLEELLVLSKQEAKHQVRLTSKPSLIKATKNGRLMKAFEDVVEGSEVQGFVQNIAPIGVFVQFASDLTGLLLKQHLSDEAALLPDFGMRRNQSISPRILSVDHRQRRFLLTLKALPDPKQSEGKKAEATNTYDMKLSNPVDEVSTSVEDFTLGKLTKARIMSIKETQMNVQLADAVQGRIDVSELFDSWEEINDRKSPLKKFHTKQILPVRILGMHDSRNHRFLPITHRGKAPVFELTAKSSNQISTDLDILTIDKVKAGSSWLVFVNNVADTCLWVNLSPNVRGRIRAMDVSNDVSQLNDLSKNFPVGSVLRAKVLNVDLENNRLDLSARSDGSSVSLTLKDLSKGMVLPGRITKVTERQVMVQLSESLSGPIHLVDLADDYSKADPNAHEKNQTVRVWIKDIDVANKKITLSARPSKILSSSLPVRDPDIESISQLKLNEIRRGFVKNVADNGIFVSLASNVTAFIRVSDLSDAFLKDWKSNFELDQLVEGKIIAVDLLLNHIQMSLKSSHLDKDYKPPLTFSDVKVGQTVSGKVRKVEDFGVFVVVDDSSNVSGLCHRTKMSDQLGANPKKLYEEGDAVQAKVLSINKEKKQISFGLKASYFGKPSKGKEDDASDAGSVEASEAESASDSDESMGEANGVGLDASLEAQEDQYSDDEIDMDDVQDMNSDLLMNDGGVDLPHEKSQGLNTTNGPRGLSTGGFDWTGGMSAGDDKDAQSETDIEAPQPKKKTRRRAEIKIDKTGDLDANGPQTTADFERLLLGQPNSSVLWLGYMAFQLQLGEVSKAREVAERALKTINIREETEKMNVWIGLLNLENTYGTDESLDHIFKRACQYNDSQEIHERLISIYIQSGQHSKADDLFQITVKKHGKSPDLYLNYAKFLMTTLAAPDRARALLPRAMQSLASHTHLALTSKFAQLEFTSSNGDPERGRTVFETLLAQWPKRLDLWNVLLDLEIKQGDKDVIRRLFERVTGSGSSLKARQARFFFKKWLEYESKEGDSKSQERVKALAADYVRAQGKQVDVE</sequence>
<feature type="domain" description="S1 motif" evidence="12">
    <location>
        <begin position="720"/>
        <end position="794"/>
    </location>
</feature>
<feature type="domain" description="S1 motif" evidence="12">
    <location>
        <begin position="1302"/>
        <end position="1373"/>
    </location>
</feature>
<reference evidence="13" key="1">
    <citation type="submission" date="2021-03" db="EMBL/GenBank/DDBJ databases">
        <authorList>
            <person name="Tagirdzhanova G."/>
        </authorList>
    </citation>
    <scope>NUCLEOTIDE SEQUENCE</scope>
</reference>
<dbReference type="GO" id="GO:0006364">
    <property type="term" value="P:rRNA processing"/>
    <property type="evidence" value="ECO:0007669"/>
    <property type="project" value="UniProtKB-KW"/>
</dbReference>
<evidence type="ECO:0000256" key="10">
    <source>
        <dbReference type="ARBA" id="ARBA00076674"/>
    </source>
</evidence>
<feature type="region of interest" description="Disordered" evidence="11">
    <location>
        <begin position="1379"/>
        <end position="1413"/>
    </location>
</feature>
<dbReference type="OrthoDB" id="412781at2759"/>
<dbReference type="PANTHER" id="PTHR23270">
    <property type="entry name" value="PROGRAMMED CELL DEATH PROTEIN 11 PRE-RRNA PROCESSING PROTEIN RRP5"/>
    <property type="match status" value="1"/>
</dbReference>
<keyword evidence="14" id="KW-1185">Reference proteome</keyword>
<dbReference type="FunFam" id="2.40.50.140:FF:000278">
    <property type="entry name" value="rRNA biogenesis protein rrp5"/>
    <property type="match status" value="1"/>
</dbReference>
<feature type="compositionally biased region" description="Acidic residues" evidence="11">
    <location>
        <begin position="1397"/>
        <end position="1409"/>
    </location>
</feature>
<evidence type="ECO:0000256" key="3">
    <source>
        <dbReference type="ARBA" id="ARBA00022517"/>
    </source>
</evidence>
<dbReference type="InterPro" id="IPR045209">
    <property type="entry name" value="Rrp5"/>
</dbReference>
<feature type="domain" description="S1 motif" evidence="12">
    <location>
        <begin position="925"/>
        <end position="1001"/>
    </location>
</feature>
<feature type="compositionally biased region" description="Basic and acidic residues" evidence="11">
    <location>
        <begin position="1"/>
        <end position="10"/>
    </location>
</feature>
<evidence type="ECO:0000256" key="8">
    <source>
        <dbReference type="ARBA" id="ARBA00055575"/>
    </source>
</evidence>
<feature type="domain" description="S1 motif" evidence="12">
    <location>
        <begin position="1213"/>
        <end position="1282"/>
    </location>
</feature>
<feature type="compositionally biased region" description="Low complexity" evidence="11">
    <location>
        <begin position="24"/>
        <end position="34"/>
    </location>
</feature>
<name>A0A8H3F7R2_9LECA</name>
<dbReference type="Pfam" id="PF24685">
    <property type="entry name" value="OB_RRP5_4th"/>
    <property type="match status" value="1"/>
</dbReference>
<dbReference type="Proteomes" id="UP000664203">
    <property type="component" value="Unassembled WGS sequence"/>
</dbReference>
<feature type="region of interest" description="Disordered" evidence="11">
    <location>
        <begin position="1448"/>
        <end position="1508"/>
    </location>
</feature>
<dbReference type="EMBL" id="CAJPDR010000114">
    <property type="protein sequence ID" value="CAF9918645.1"/>
    <property type="molecule type" value="Genomic_DNA"/>
</dbReference>
<dbReference type="CDD" id="cd05702">
    <property type="entry name" value="S1_Rrp5_repeat_hs11_sc8"/>
    <property type="match status" value="1"/>
</dbReference>
<dbReference type="InterPro" id="IPR048058">
    <property type="entry name" value="Rrp5_S1_rpt_hs11_sc8"/>
</dbReference>
<feature type="region of interest" description="Disordered" evidence="11">
    <location>
        <begin position="74"/>
        <end position="115"/>
    </location>
</feature>
<dbReference type="InterPro" id="IPR012340">
    <property type="entry name" value="NA-bd_OB-fold"/>
</dbReference>
<dbReference type="InterPro" id="IPR011990">
    <property type="entry name" value="TPR-like_helical_dom_sf"/>
</dbReference>
<evidence type="ECO:0000256" key="6">
    <source>
        <dbReference type="ARBA" id="ARBA00022737"/>
    </source>
</evidence>
<dbReference type="InterPro" id="IPR057302">
    <property type="entry name" value="Rrp5_S1"/>
</dbReference>
<feature type="domain" description="S1 motif" evidence="12">
    <location>
        <begin position="446"/>
        <end position="521"/>
    </location>
</feature>
<keyword evidence="3" id="KW-0690">Ribosome biogenesis</keyword>
<feature type="domain" description="S1 motif" evidence="12">
    <location>
        <begin position="816"/>
        <end position="885"/>
    </location>
</feature>
<dbReference type="SMART" id="SM00386">
    <property type="entry name" value="HAT"/>
    <property type="match status" value="5"/>
</dbReference>
<comment type="function">
    <text evidence="8">Involved in the biogenesis of rRNA. Required for the formation of 18S and 5.8S rRNA.</text>
</comment>
<dbReference type="GO" id="GO:0003723">
    <property type="term" value="F:RNA binding"/>
    <property type="evidence" value="ECO:0007669"/>
    <property type="project" value="TreeGrafter"/>
</dbReference>
<keyword evidence="5" id="KW-0597">Phosphoprotein</keyword>
<dbReference type="SMART" id="SM00316">
    <property type="entry name" value="S1"/>
    <property type="match status" value="13"/>
</dbReference>
<dbReference type="Pfam" id="PF05843">
    <property type="entry name" value="Suf"/>
    <property type="match status" value="1"/>
</dbReference>
<feature type="domain" description="S1 motif" evidence="12">
    <location>
        <begin position="632"/>
        <end position="701"/>
    </location>
</feature>
<evidence type="ECO:0000256" key="7">
    <source>
        <dbReference type="ARBA" id="ARBA00023242"/>
    </source>
</evidence>
<evidence type="ECO:0000256" key="1">
    <source>
        <dbReference type="ARBA" id="ARBA00002863"/>
    </source>
</evidence>
<dbReference type="InterPro" id="IPR008847">
    <property type="entry name" value="Suf"/>
</dbReference>
<feature type="region of interest" description="Disordered" evidence="11">
    <location>
        <begin position="1"/>
        <end position="50"/>
    </location>
</feature>
<gene>
    <name evidence="13" type="primary">RRP5</name>
    <name evidence="13" type="ORF">ALECFALPRED_000774</name>
</gene>
<dbReference type="Gene3D" id="2.40.50.140">
    <property type="entry name" value="Nucleic acid-binding proteins"/>
    <property type="match status" value="12"/>
</dbReference>
<evidence type="ECO:0000259" key="12">
    <source>
        <dbReference type="PROSITE" id="PS50126"/>
    </source>
</evidence>
<dbReference type="SUPFAM" id="SSF48452">
    <property type="entry name" value="TPR-like"/>
    <property type="match status" value="1"/>
</dbReference>
<keyword evidence="7" id="KW-0539">Nucleus</keyword>
<keyword evidence="6" id="KW-0677">Repeat</keyword>
<evidence type="ECO:0000256" key="2">
    <source>
        <dbReference type="ARBA" id="ARBA00004604"/>
    </source>
</evidence>
<dbReference type="Gene3D" id="1.25.40.10">
    <property type="entry name" value="Tetratricopeptide repeat domain"/>
    <property type="match status" value="2"/>
</dbReference>
<evidence type="ECO:0000256" key="11">
    <source>
        <dbReference type="SAM" id="MobiDB-lite"/>
    </source>
</evidence>
<feature type="domain" description="S1 motif" evidence="12">
    <location>
        <begin position="538"/>
        <end position="612"/>
    </location>
</feature>
<dbReference type="CDD" id="cd05693">
    <property type="entry name" value="S1_Rrp5_repeat_hs1_sc1"/>
    <property type="match status" value="1"/>
</dbReference>
<dbReference type="CDD" id="cd05697">
    <property type="entry name" value="S1_Rrp5_repeat_hs5"/>
    <property type="match status" value="1"/>
</dbReference>
<evidence type="ECO:0000256" key="4">
    <source>
        <dbReference type="ARBA" id="ARBA00022552"/>
    </source>
</evidence>